<sequence>MAEPSMKGHIADRVTIIDKHIQIRQGTKKGARQCRAPHPNALAHYGHPDGGAQRHLRK</sequence>
<organism evidence="2 3">
    <name type="scientific">Oceanisphaera marina</name>
    <dbReference type="NCBI Taxonomy" id="2017550"/>
    <lineage>
        <taxon>Bacteria</taxon>
        <taxon>Pseudomonadati</taxon>
        <taxon>Pseudomonadota</taxon>
        <taxon>Gammaproteobacteria</taxon>
        <taxon>Aeromonadales</taxon>
        <taxon>Aeromonadaceae</taxon>
        <taxon>Oceanisphaera</taxon>
    </lineage>
</organism>
<dbReference type="EMBL" id="BMKE01000010">
    <property type="protein sequence ID" value="GGB42512.1"/>
    <property type="molecule type" value="Genomic_DNA"/>
</dbReference>
<gene>
    <name evidence="2" type="ORF">GCM10011502_14790</name>
</gene>
<comment type="caution">
    <text evidence="2">The sequence shown here is derived from an EMBL/GenBank/DDBJ whole genome shotgun (WGS) entry which is preliminary data.</text>
</comment>
<evidence type="ECO:0000313" key="2">
    <source>
        <dbReference type="EMBL" id="GGB42512.1"/>
    </source>
</evidence>
<evidence type="ECO:0000256" key="1">
    <source>
        <dbReference type="SAM" id="MobiDB-lite"/>
    </source>
</evidence>
<feature type="region of interest" description="Disordered" evidence="1">
    <location>
        <begin position="28"/>
        <end position="58"/>
    </location>
</feature>
<accession>A0ABQ1II39</accession>
<name>A0ABQ1II39_9GAMM</name>
<keyword evidence="3" id="KW-1185">Reference proteome</keyword>
<protein>
    <submittedName>
        <fullName evidence="2">Uncharacterized protein</fullName>
    </submittedName>
</protein>
<proteinExistence type="predicted"/>
<evidence type="ECO:0000313" key="3">
    <source>
        <dbReference type="Proteomes" id="UP000646152"/>
    </source>
</evidence>
<dbReference type="Proteomes" id="UP000646152">
    <property type="component" value="Unassembled WGS sequence"/>
</dbReference>
<reference evidence="3" key="1">
    <citation type="journal article" date="2019" name="Int. J. Syst. Evol. Microbiol.">
        <title>The Global Catalogue of Microorganisms (GCM) 10K type strain sequencing project: providing services to taxonomists for standard genome sequencing and annotation.</title>
        <authorList>
            <consortium name="The Broad Institute Genomics Platform"/>
            <consortium name="The Broad Institute Genome Sequencing Center for Infectious Disease"/>
            <person name="Wu L."/>
            <person name="Ma J."/>
        </authorList>
    </citation>
    <scope>NUCLEOTIDE SEQUENCE [LARGE SCALE GENOMIC DNA]</scope>
    <source>
        <strain evidence="3">CGMCC 1.15923</strain>
    </source>
</reference>